<dbReference type="Proteomes" id="UP001346559">
    <property type="component" value="Segment"/>
</dbReference>
<proteinExistence type="predicted"/>
<organism evidence="1 2">
    <name type="scientific">phage Lak_Megaphage_RVC_AP1_GC26</name>
    <dbReference type="NCBI Taxonomy" id="3109224"/>
    <lineage>
        <taxon>Viruses</taxon>
        <taxon>Duplodnaviria</taxon>
        <taxon>Heunggongvirae</taxon>
        <taxon>Uroviricota</taxon>
        <taxon>Caudoviricetes</taxon>
        <taxon>Caudoviricetes code 15 clade</taxon>
    </lineage>
</organism>
<accession>A0ABZ0Z7N3</accession>
<evidence type="ECO:0000313" key="1">
    <source>
        <dbReference type="EMBL" id="WQJ54482.1"/>
    </source>
</evidence>
<sequence>MNTKQKKALYESIMKSVAKTVKNNLNEMAKHTDKNLNNSIIKELSIIGAKYNMDIYDPMFIKTLERCFVEHLKKGDTNSITLPTELKDIIIETQERIIENCIADSGPLEWCYDDLIYDDGLPYLGEDYLSDSELYDYFMDNNNGEFDNCENFTDVWDLLDDNMKQQISKVANEFTLKYFKGNTNVDYTDYV</sequence>
<evidence type="ECO:0000313" key="2">
    <source>
        <dbReference type="Proteomes" id="UP001346559"/>
    </source>
</evidence>
<name>A0ABZ0Z7N3_9CAUD</name>
<keyword evidence="2" id="KW-1185">Reference proteome</keyword>
<protein>
    <submittedName>
        <fullName evidence="1">Uncharacterized protein</fullName>
    </submittedName>
</protein>
<dbReference type="EMBL" id="OR769218">
    <property type="protein sequence ID" value="WQJ54482.1"/>
    <property type="molecule type" value="Genomic_DNA"/>
</dbReference>
<reference evidence="1 2" key="1">
    <citation type="submission" date="2023-11" db="EMBL/GenBank/DDBJ databases">
        <authorList>
            <person name="Cook R."/>
            <person name="Crisci M."/>
            <person name="Pye H."/>
            <person name="Adriaenssens E."/>
            <person name="Santini J."/>
        </authorList>
    </citation>
    <scope>NUCLEOTIDE SEQUENCE [LARGE SCALE GENOMIC DNA]</scope>
    <source>
        <strain evidence="1">Lak_Megaphage_RVC_AP1_GC26</strain>
    </source>
</reference>